<dbReference type="SMART" id="SM00342">
    <property type="entry name" value="HTH_ARAC"/>
    <property type="match status" value="1"/>
</dbReference>
<dbReference type="GO" id="GO:0043565">
    <property type="term" value="F:sequence-specific DNA binding"/>
    <property type="evidence" value="ECO:0007669"/>
    <property type="project" value="InterPro"/>
</dbReference>
<name>A0A4R6R1Q9_9BURK</name>
<accession>A0A4R6R1Q9</accession>
<reference evidence="5 6" key="1">
    <citation type="submission" date="2019-03" db="EMBL/GenBank/DDBJ databases">
        <title>Genomic Encyclopedia of Type Strains, Phase IV (KMG-IV): sequencing the most valuable type-strain genomes for metagenomic binning, comparative biology and taxonomic classification.</title>
        <authorList>
            <person name="Goeker M."/>
        </authorList>
    </citation>
    <scope>NUCLEOTIDE SEQUENCE [LARGE SCALE GENOMIC DNA]</scope>
    <source>
        <strain evidence="5 6">DSM 11901</strain>
    </source>
</reference>
<feature type="domain" description="HTH araC/xylS-type" evidence="4">
    <location>
        <begin position="139"/>
        <end position="236"/>
    </location>
</feature>
<dbReference type="SUPFAM" id="SSF46689">
    <property type="entry name" value="Homeodomain-like"/>
    <property type="match status" value="2"/>
</dbReference>
<proteinExistence type="predicted"/>
<dbReference type="AlphaFoldDB" id="A0A4R6R1Q9"/>
<dbReference type="InterPro" id="IPR018060">
    <property type="entry name" value="HTH_AraC"/>
</dbReference>
<protein>
    <submittedName>
        <fullName evidence="5">AraC-like DNA-binding protein</fullName>
    </submittedName>
</protein>
<dbReference type="Pfam" id="PF12833">
    <property type="entry name" value="HTH_18"/>
    <property type="match status" value="1"/>
</dbReference>
<evidence type="ECO:0000313" key="5">
    <source>
        <dbReference type="EMBL" id="TDP79564.1"/>
    </source>
</evidence>
<evidence type="ECO:0000313" key="6">
    <source>
        <dbReference type="Proteomes" id="UP000294593"/>
    </source>
</evidence>
<dbReference type="Proteomes" id="UP000294593">
    <property type="component" value="Unassembled WGS sequence"/>
</dbReference>
<evidence type="ECO:0000256" key="2">
    <source>
        <dbReference type="ARBA" id="ARBA00023125"/>
    </source>
</evidence>
<dbReference type="PROSITE" id="PS01124">
    <property type="entry name" value="HTH_ARAC_FAMILY_2"/>
    <property type="match status" value="1"/>
</dbReference>
<dbReference type="OrthoDB" id="3631840at2"/>
<dbReference type="PROSITE" id="PS00041">
    <property type="entry name" value="HTH_ARAC_FAMILY_1"/>
    <property type="match status" value="1"/>
</dbReference>
<keyword evidence="3" id="KW-0804">Transcription</keyword>
<dbReference type="EMBL" id="SNXW01000012">
    <property type="protein sequence ID" value="TDP79564.1"/>
    <property type="molecule type" value="Genomic_DNA"/>
</dbReference>
<keyword evidence="2 5" id="KW-0238">DNA-binding</keyword>
<keyword evidence="6" id="KW-1185">Reference proteome</keyword>
<dbReference type="GO" id="GO:0003700">
    <property type="term" value="F:DNA-binding transcription factor activity"/>
    <property type="evidence" value="ECO:0007669"/>
    <property type="project" value="InterPro"/>
</dbReference>
<dbReference type="PANTHER" id="PTHR46796">
    <property type="entry name" value="HTH-TYPE TRANSCRIPTIONAL ACTIVATOR RHAS-RELATED"/>
    <property type="match status" value="1"/>
</dbReference>
<dbReference type="InterPro" id="IPR009057">
    <property type="entry name" value="Homeodomain-like_sf"/>
</dbReference>
<dbReference type="InterPro" id="IPR018062">
    <property type="entry name" value="HTH_AraC-typ_CS"/>
</dbReference>
<evidence type="ECO:0000256" key="1">
    <source>
        <dbReference type="ARBA" id="ARBA00023015"/>
    </source>
</evidence>
<evidence type="ECO:0000259" key="4">
    <source>
        <dbReference type="PROSITE" id="PS01124"/>
    </source>
</evidence>
<keyword evidence="1" id="KW-0805">Transcription regulation</keyword>
<evidence type="ECO:0000256" key="3">
    <source>
        <dbReference type="ARBA" id="ARBA00023163"/>
    </source>
</evidence>
<gene>
    <name evidence="5" type="ORF">EV672_11253</name>
</gene>
<comment type="caution">
    <text evidence="5">The sequence shown here is derived from an EMBL/GenBank/DDBJ whole genome shotgun (WGS) entry which is preliminary data.</text>
</comment>
<dbReference type="Gene3D" id="1.10.10.60">
    <property type="entry name" value="Homeodomain-like"/>
    <property type="match status" value="1"/>
</dbReference>
<sequence>MPDAGALFDRPLLSIGRGWAVYVGPVLPGRPHRHQAAQLAWCPTGTVKLEGAWGTLDAPGHVLPAGVPHRILAAQPVRMLFVDTNLLTGDASLCSKPHVRALTATQATALEGELMDWLEKPPSGAPDERPLPMESGRWPAVLEWLEQALEAPVRVEDAAAAAGLSRSHFMHWFREASGLSFRAFVRWLRLQRAVRTLATGATLTEAAHLAGFADSAHLSRTFVATFGVPPAPLRSAHIVCTDTVRPPISYWPGALDVKDRSQQGDAVG</sequence>
<organism evidence="5 6">
    <name type="scientific">Aquabacterium commune</name>
    <dbReference type="NCBI Taxonomy" id="70586"/>
    <lineage>
        <taxon>Bacteria</taxon>
        <taxon>Pseudomonadati</taxon>
        <taxon>Pseudomonadota</taxon>
        <taxon>Betaproteobacteria</taxon>
        <taxon>Burkholderiales</taxon>
        <taxon>Aquabacterium</taxon>
    </lineage>
</organism>
<dbReference type="InterPro" id="IPR050204">
    <property type="entry name" value="AraC_XylS_family_regulators"/>
</dbReference>